<organism evidence="2 3">
    <name type="scientific">Paenibacillus xanthanilyticus</name>
    <dbReference type="NCBI Taxonomy" id="1783531"/>
    <lineage>
        <taxon>Bacteria</taxon>
        <taxon>Bacillati</taxon>
        <taxon>Bacillota</taxon>
        <taxon>Bacilli</taxon>
        <taxon>Bacillales</taxon>
        <taxon>Paenibacillaceae</taxon>
        <taxon>Paenibacillus</taxon>
    </lineage>
</organism>
<sequence>MADQTALTHEQWLEEMDRKGREKQKSFIANIAGRLRRETGKPPAGHPYRGAPSFWQRFEWPLEERIERFSANFKSAGGHVVRVPDMAAASAFIADKAKEMSAHYIVRQQEAALEALELEAALPGCEVSVWNDDPGKPWKALAAQADFGVVMADHAAAYTGSLAVLSAKEKGRSVSLLPTVLMALLPVDRLVTRLGEILMPLDAAGREKLPAGVHFISGPSRSADIENDLTIGVHGPGVVYVILIG</sequence>
<proteinExistence type="predicted"/>
<dbReference type="PANTHER" id="PTHR43682:SF1">
    <property type="entry name" value="LACTATE UTILIZATION PROTEIN C"/>
    <property type="match status" value="1"/>
</dbReference>
<reference evidence="3" key="1">
    <citation type="journal article" date="2019" name="Int. J. Syst. Evol. Microbiol.">
        <title>The Global Catalogue of Microorganisms (GCM) 10K type strain sequencing project: providing services to taxonomists for standard genome sequencing and annotation.</title>
        <authorList>
            <consortium name="The Broad Institute Genomics Platform"/>
            <consortium name="The Broad Institute Genome Sequencing Center for Infectious Disease"/>
            <person name="Wu L."/>
            <person name="Ma J."/>
        </authorList>
    </citation>
    <scope>NUCLEOTIDE SEQUENCE [LARGE SCALE GENOMIC DNA]</scope>
    <source>
        <strain evidence="3">IBRC-M 10987</strain>
    </source>
</reference>
<dbReference type="InterPro" id="IPR037171">
    <property type="entry name" value="NagB/RpiA_transferase-like"/>
</dbReference>
<dbReference type="Gene3D" id="3.40.50.10420">
    <property type="entry name" value="NagB/RpiA/CoA transferase-like"/>
    <property type="match status" value="1"/>
</dbReference>
<evidence type="ECO:0000313" key="3">
    <source>
        <dbReference type="Proteomes" id="UP001595715"/>
    </source>
</evidence>
<name>A0ABV8K1K1_9BACL</name>
<comment type="caution">
    <text evidence="2">The sequence shown here is derived from an EMBL/GenBank/DDBJ whole genome shotgun (WGS) entry which is preliminary data.</text>
</comment>
<dbReference type="PANTHER" id="PTHR43682">
    <property type="entry name" value="LACTATE UTILIZATION PROTEIN C"/>
    <property type="match status" value="1"/>
</dbReference>
<evidence type="ECO:0000259" key="1">
    <source>
        <dbReference type="Pfam" id="PF02589"/>
    </source>
</evidence>
<keyword evidence="3" id="KW-1185">Reference proteome</keyword>
<protein>
    <submittedName>
        <fullName evidence="2">Lactate utilization protein C</fullName>
    </submittedName>
</protein>
<dbReference type="InterPro" id="IPR024185">
    <property type="entry name" value="FTHF_cligase-like_sf"/>
</dbReference>
<feature type="domain" description="LUD" evidence="1">
    <location>
        <begin position="66"/>
        <end position="244"/>
    </location>
</feature>
<dbReference type="RefSeq" id="WP_377718721.1">
    <property type="nucleotide sequence ID" value="NZ_JBHSAM010000020.1"/>
</dbReference>
<dbReference type="EMBL" id="JBHSAM010000020">
    <property type="protein sequence ID" value="MFC4100071.1"/>
    <property type="molecule type" value="Genomic_DNA"/>
</dbReference>
<accession>A0ABV8K1K1</accession>
<dbReference type="Pfam" id="PF02589">
    <property type="entry name" value="LUD_dom"/>
    <property type="match status" value="1"/>
</dbReference>
<dbReference type="InterPro" id="IPR003741">
    <property type="entry name" value="LUD_dom"/>
</dbReference>
<evidence type="ECO:0000313" key="2">
    <source>
        <dbReference type="EMBL" id="MFC4100071.1"/>
    </source>
</evidence>
<dbReference type="SUPFAM" id="SSF100950">
    <property type="entry name" value="NagB/RpiA/CoA transferase-like"/>
    <property type="match status" value="1"/>
</dbReference>
<dbReference type="Proteomes" id="UP001595715">
    <property type="component" value="Unassembled WGS sequence"/>
</dbReference>
<gene>
    <name evidence="2" type="ORF">ACFOZ8_10395</name>
</gene>